<feature type="compositionally biased region" description="Pro residues" evidence="1">
    <location>
        <begin position="868"/>
        <end position="878"/>
    </location>
</feature>
<keyword evidence="3" id="KW-1185">Reference proteome</keyword>
<evidence type="ECO:0000259" key="2">
    <source>
        <dbReference type="PROSITE" id="PS50097"/>
    </source>
</evidence>
<dbReference type="Gene3D" id="1.25.40.420">
    <property type="match status" value="1"/>
</dbReference>
<dbReference type="Gene3D" id="3.30.710.10">
    <property type="entry name" value="Potassium Channel Kv1.1, Chain A"/>
    <property type="match status" value="2"/>
</dbReference>
<feature type="domain" description="BTB" evidence="2">
    <location>
        <begin position="323"/>
        <end position="419"/>
    </location>
</feature>
<dbReference type="Pfam" id="PF00651">
    <property type="entry name" value="BTB"/>
    <property type="match status" value="1"/>
</dbReference>
<dbReference type="AlphaFoldDB" id="A0AAJ7X3V0"/>
<feature type="region of interest" description="Disordered" evidence="1">
    <location>
        <begin position="703"/>
        <end position="722"/>
    </location>
</feature>
<evidence type="ECO:0000313" key="4">
    <source>
        <dbReference type="RefSeq" id="XP_032820072.1"/>
    </source>
</evidence>
<sequence>MGASPSHVHHSFPQRGRINALHHPSNAGISVLAQHQGFSLDSKRAGVGLGGGSSGGGGGGVPGSVGHAMGGGSSGGFGAATSAALSRPGSHERQRSERKRKAAAPSLATLKQKLSRRRRAGRSAHHAKQMRELLSGWALPEVSALVEEYEAAAALKEVAQQASLARPTAHGLRHHLSCLYEYKYCTDMDLIFQDTCFPVHRAILVARCPYFRNRLALPGSAVGGPAGAGGVGTLGYGAELTLTLGAAGVDLHAFSALLRFLYTGELESESDGGDPNAGGSGYAGKQGLLAHDGSTLARLGEEFGTPNALAVDLLALLDSGCYYDAVLCFSSDMDYTYTEVCGGYTEPMPGDLRCHKAILSARSPFFRRLFQRRARSGEELTERALQAPTRILLDEAVLPRRYGPAVLHCMYTDCLDLALVAPPSSPACGSPVSVGALGELHASACLPSRVEEAMELYGIALFLEFEVMAQGCEDIIADSLSLEVLIPILGWSAQPHGSPWVHRRALHYLCEEFGRVAASPMLCDLSQDYLLSALQSDFLQACEQDVLKAVIKWGEHQLIKRMEDREPNVVSSTAHSVSKKGVKRKDLDSEELRDILSPLLPHVRVDLMLPPNCDVLGGALKRGLISRPPSDMLPSMDERKGNAWMRGRGGGIAVKPRLFTPYVEEAKAVLEEMTDVQTDKERLRWTRVSSVPDTLYMLDGGGMGHHQPRASMAHASPRQPSPSGLLAAVDNQVPVPSQAVVREMLRRVAEARAGPVVRQALSLPCGDIPAINRHVQLRVLREFGLPDSAIDLLQNPYKYFPDSAFDEPESMWGAFGHHQPIHAQYILPLQQQQQGPRRQIRSAPSSESLYTGDVADALALSSLRLGLPFPPPPPPYQPPLSRGTQAPSVHGSRGRSRSHAYGGAGKMRASQQAYPDGVSCGGYYDGVDTEVWARHTCLA</sequence>
<name>A0AAJ7X3V0_PETMA</name>
<gene>
    <name evidence="4" type="primary">BTBD7</name>
</gene>
<dbReference type="PROSITE" id="PS50097">
    <property type="entry name" value="BTB"/>
    <property type="match status" value="2"/>
</dbReference>
<feature type="region of interest" description="Disordered" evidence="1">
    <location>
        <begin position="868"/>
        <end position="910"/>
    </location>
</feature>
<dbReference type="PANTHER" id="PTHR16064:SF3">
    <property type="entry name" value="BTB_POZ DOMAIN-CONTAINING PROTEIN 7"/>
    <property type="match status" value="1"/>
</dbReference>
<feature type="region of interest" description="Disordered" evidence="1">
    <location>
        <begin position="43"/>
        <end position="127"/>
    </location>
</feature>
<feature type="domain" description="BTB" evidence="2">
    <location>
        <begin position="186"/>
        <end position="270"/>
    </location>
</feature>
<dbReference type="PANTHER" id="PTHR16064">
    <property type="entry name" value="BTB POZ DOMAIN CONTAINING 7"/>
    <property type="match status" value="1"/>
</dbReference>
<reference evidence="4" key="1">
    <citation type="submission" date="2025-08" db="UniProtKB">
        <authorList>
            <consortium name="RefSeq"/>
        </authorList>
    </citation>
    <scope>IDENTIFICATION</scope>
    <source>
        <tissue evidence="4">Sperm</tissue>
    </source>
</reference>
<dbReference type="RefSeq" id="XP_032820072.1">
    <property type="nucleotide sequence ID" value="XM_032964181.1"/>
</dbReference>
<protein>
    <submittedName>
        <fullName evidence="4">BTB/POZ domain-containing protein 7</fullName>
    </submittedName>
</protein>
<dbReference type="CTD" id="55727"/>
<feature type="compositionally biased region" description="Gly residues" evidence="1">
    <location>
        <begin position="47"/>
        <end position="78"/>
    </location>
</feature>
<dbReference type="SMART" id="SM00875">
    <property type="entry name" value="BACK"/>
    <property type="match status" value="1"/>
</dbReference>
<dbReference type="InterPro" id="IPR047936">
    <property type="entry name" value="BTBD7_BACK"/>
</dbReference>
<proteinExistence type="predicted"/>
<dbReference type="InterPro" id="IPR011705">
    <property type="entry name" value="BACK"/>
</dbReference>
<dbReference type="InterPro" id="IPR042345">
    <property type="entry name" value="Btbd7"/>
</dbReference>
<dbReference type="Proteomes" id="UP001318040">
    <property type="component" value="Chromosome 31"/>
</dbReference>
<feature type="compositionally biased region" description="Basic residues" evidence="1">
    <location>
        <begin position="113"/>
        <end position="127"/>
    </location>
</feature>
<evidence type="ECO:0000256" key="1">
    <source>
        <dbReference type="SAM" id="MobiDB-lite"/>
    </source>
</evidence>
<dbReference type="CDD" id="cd18489">
    <property type="entry name" value="BACK_BTBD7"/>
    <property type="match status" value="1"/>
</dbReference>
<accession>A0AAJ7X3V0</accession>
<dbReference type="InterPro" id="IPR047935">
    <property type="entry name" value="BTBD7_BTB_POZ_second"/>
</dbReference>
<dbReference type="InterPro" id="IPR000210">
    <property type="entry name" value="BTB/POZ_dom"/>
</dbReference>
<dbReference type="GO" id="GO:0061138">
    <property type="term" value="P:morphogenesis of a branching epithelium"/>
    <property type="evidence" value="ECO:0007669"/>
    <property type="project" value="InterPro"/>
</dbReference>
<evidence type="ECO:0000313" key="3">
    <source>
        <dbReference type="Proteomes" id="UP001318040"/>
    </source>
</evidence>
<dbReference type="Pfam" id="PF07707">
    <property type="entry name" value="BACK"/>
    <property type="match status" value="1"/>
</dbReference>
<organism evidence="3 4">
    <name type="scientific">Petromyzon marinus</name>
    <name type="common">Sea lamprey</name>
    <dbReference type="NCBI Taxonomy" id="7757"/>
    <lineage>
        <taxon>Eukaryota</taxon>
        <taxon>Metazoa</taxon>
        <taxon>Chordata</taxon>
        <taxon>Craniata</taxon>
        <taxon>Vertebrata</taxon>
        <taxon>Cyclostomata</taxon>
        <taxon>Hyperoartia</taxon>
        <taxon>Petromyzontiformes</taxon>
        <taxon>Petromyzontidae</taxon>
        <taxon>Petromyzon</taxon>
    </lineage>
</organism>
<dbReference type="InterPro" id="IPR011333">
    <property type="entry name" value="SKP1/BTB/POZ_sf"/>
</dbReference>
<dbReference type="SMART" id="SM00225">
    <property type="entry name" value="BTB"/>
    <property type="match status" value="2"/>
</dbReference>
<dbReference type="CDD" id="cd18284">
    <property type="entry name" value="BTB2_POZ_BTBD7"/>
    <property type="match status" value="1"/>
</dbReference>
<dbReference type="KEGG" id="pmrn:116947899"/>
<dbReference type="SUPFAM" id="SSF54695">
    <property type="entry name" value="POZ domain"/>
    <property type="match status" value="2"/>
</dbReference>